<name>A0A382FP05_9ZZZZ</name>
<dbReference type="Pfam" id="PF20091">
    <property type="entry name" value="Abhydrolase_10"/>
    <property type="match status" value="1"/>
</dbReference>
<dbReference type="InterPro" id="IPR045394">
    <property type="entry name" value="Abhydrolase_dom"/>
</dbReference>
<evidence type="ECO:0000259" key="2">
    <source>
        <dbReference type="Pfam" id="PF20091"/>
    </source>
</evidence>
<protein>
    <recommendedName>
        <fullName evidence="2">Alpha/beta hydrolase domain-containing protein</fullName>
    </recommendedName>
</protein>
<gene>
    <name evidence="3" type="ORF">METZ01_LOCUS217179</name>
</gene>
<evidence type="ECO:0000313" key="3">
    <source>
        <dbReference type="EMBL" id="SVB64325.1"/>
    </source>
</evidence>
<organism evidence="3">
    <name type="scientific">marine metagenome</name>
    <dbReference type="NCBI Taxonomy" id="408172"/>
    <lineage>
        <taxon>unclassified sequences</taxon>
        <taxon>metagenomes</taxon>
        <taxon>ecological metagenomes</taxon>
    </lineage>
</organism>
<sequence length="467" mass="51256">MPCLRGHGCWWCFALVWLVCALPAAAEVVRLDIASREPFGRGVDSKIGPYERIRGRVVYALDPSHDANADIIDLDLAVTDGQGRVQFYGDIEIIAPGDLAQAQSTVLYVVNNRGRRTWGSESFFLSRGYVTVSSGWIAEVPVTGDLLRLEAPVAFDPTDQIPVVGMVRAELTTDVATTRLPVSNQLAYEPIRSSVPDATLTRRLRAADVREPVERDRWQLGVRYDGRDEGSGLVDLEMTLAGGFEPGVIYELIYEARGSVVQGTGFAAMRDLVSFLKHDRSNLNPLRRADGVPLAVQAVGQGLSQSGRALRMFLRDGFNADEQGRQVFDGLMPTIAGGGQGFFNHRFAVPTRGATQHGSNLYPVDVFPFTYGDETDPFTGRTDGLLRRARATGTVPKVMHLDTSSEYWHRSGSLVVTDPRGERDTVLPPEVRVYVIGGAQHSPAERPSDRGQHPVNPNNYRSVHEAL</sequence>
<feature type="domain" description="Alpha/beta hydrolase" evidence="2">
    <location>
        <begin position="262"/>
        <end position="454"/>
    </location>
</feature>
<feature type="non-terminal residue" evidence="3">
    <location>
        <position position="467"/>
    </location>
</feature>
<dbReference type="EMBL" id="UINC01050858">
    <property type="protein sequence ID" value="SVB64325.1"/>
    <property type="molecule type" value="Genomic_DNA"/>
</dbReference>
<reference evidence="3" key="1">
    <citation type="submission" date="2018-05" db="EMBL/GenBank/DDBJ databases">
        <authorList>
            <person name="Lanie J.A."/>
            <person name="Ng W.-L."/>
            <person name="Kazmierczak K.M."/>
            <person name="Andrzejewski T.M."/>
            <person name="Davidsen T.M."/>
            <person name="Wayne K.J."/>
            <person name="Tettelin H."/>
            <person name="Glass J.I."/>
            <person name="Rusch D."/>
            <person name="Podicherti R."/>
            <person name="Tsui H.-C.T."/>
            <person name="Winkler M.E."/>
        </authorList>
    </citation>
    <scope>NUCLEOTIDE SEQUENCE</scope>
</reference>
<feature type="compositionally biased region" description="Basic and acidic residues" evidence="1">
    <location>
        <begin position="443"/>
        <end position="452"/>
    </location>
</feature>
<accession>A0A382FP05</accession>
<proteinExistence type="predicted"/>
<evidence type="ECO:0000256" key="1">
    <source>
        <dbReference type="SAM" id="MobiDB-lite"/>
    </source>
</evidence>
<dbReference type="AlphaFoldDB" id="A0A382FP05"/>
<feature type="region of interest" description="Disordered" evidence="1">
    <location>
        <begin position="441"/>
        <end position="467"/>
    </location>
</feature>